<dbReference type="PANTHER" id="PTHR43003:SF5">
    <property type="entry name" value="DNA-3-METHYLADENINE GLYCOSYLASE"/>
    <property type="match status" value="1"/>
</dbReference>
<dbReference type="SMART" id="SM00478">
    <property type="entry name" value="ENDO3c"/>
    <property type="match status" value="1"/>
</dbReference>
<dbReference type="Proteomes" id="UP000050509">
    <property type="component" value="Unassembled WGS sequence"/>
</dbReference>
<evidence type="ECO:0000256" key="3">
    <source>
        <dbReference type="ARBA" id="ARBA00012000"/>
    </source>
</evidence>
<evidence type="ECO:0000256" key="2">
    <source>
        <dbReference type="ARBA" id="ARBA00010817"/>
    </source>
</evidence>
<accession>A0A0N8PQN2</accession>
<feature type="domain" description="HhH-GPD" evidence="6">
    <location>
        <begin position="21"/>
        <end position="176"/>
    </location>
</feature>
<name>A0A0N8PQN2_9CHLR</name>
<comment type="catalytic activity">
    <reaction evidence="1">
        <text>Hydrolysis of alkylated DNA, releasing 3-methyladenine, 3-methylguanine, 7-methylguanine and 7-methyladenine.</text>
        <dbReference type="EC" id="3.2.2.21"/>
    </reaction>
</comment>
<dbReference type="GO" id="GO:0032131">
    <property type="term" value="F:alkylated DNA binding"/>
    <property type="evidence" value="ECO:0007669"/>
    <property type="project" value="TreeGrafter"/>
</dbReference>
<comment type="similarity">
    <text evidence="2">Belongs to the alkylbase DNA glycosidase AlkA family.</text>
</comment>
<reference evidence="7 8" key="1">
    <citation type="submission" date="2015-09" db="EMBL/GenBank/DDBJ databases">
        <title>Draft genome sequence of Kouleothrix aurantiaca JCM 19913.</title>
        <authorList>
            <person name="Hemp J."/>
        </authorList>
    </citation>
    <scope>NUCLEOTIDE SEQUENCE [LARGE SCALE GENOMIC DNA]</scope>
    <source>
        <strain evidence="7 8">COM-B</strain>
    </source>
</reference>
<dbReference type="GO" id="GO:0006285">
    <property type="term" value="P:base-excision repair, AP site formation"/>
    <property type="evidence" value="ECO:0007669"/>
    <property type="project" value="TreeGrafter"/>
</dbReference>
<proteinExistence type="inferred from homology"/>
<evidence type="ECO:0000256" key="5">
    <source>
        <dbReference type="ARBA" id="ARBA00023204"/>
    </source>
</evidence>
<gene>
    <name evidence="7" type="ORF">SE17_42225</name>
</gene>
<dbReference type="SUPFAM" id="SSF48150">
    <property type="entry name" value="DNA-glycosylase"/>
    <property type="match status" value="1"/>
</dbReference>
<dbReference type="AlphaFoldDB" id="A0A0N8PQN2"/>
<dbReference type="InterPro" id="IPR003265">
    <property type="entry name" value="HhH-GPD_domain"/>
</dbReference>
<keyword evidence="5" id="KW-0234">DNA repair</keyword>
<dbReference type="PATRIC" id="fig|186479.3.peg.6997"/>
<evidence type="ECO:0000256" key="1">
    <source>
        <dbReference type="ARBA" id="ARBA00000086"/>
    </source>
</evidence>
<evidence type="ECO:0000259" key="6">
    <source>
        <dbReference type="SMART" id="SM00478"/>
    </source>
</evidence>
<dbReference type="Pfam" id="PF00730">
    <property type="entry name" value="HhH-GPD"/>
    <property type="match status" value="1"/>
</dbReference>
<dbReference type="InterPro" id="IPR011257">
    <property type="entry name" value="DNA_glycosylase"/>
</dbReference>
<keyword evidence="4" id="KW-0227">DNA damage</keyword>
<dbReference type="GO" id="GO:0008725">
    <property type="term" value="F:DNA-3-methyladenine glycosylase activity"/>
    <property type="evidence" value="ECO:0007669"/>
    <property type="project" value="TreeGrafter"/>
</dbReference>
<dbReference type="EMBL" id="LJCR01003357">
    <property type="protein sequence ID" value="KPV47597.1"/>
    <property type="molecule type" value="Genomic_DNA"/>
</dbReference>
<dbReference type="GO" id="GO:0005737">
    <property type="term" value="C:cytoplasm"/>
    <property type="evidence" value="ECO:0007669"/>
    <property type="project" value="TreeGrafter"/>
</dbReference>
<dbReference type="InterPro" id="IPR051912">
    <property type="entry name" value="Alkylbase_DNA_Glycosylase/TA"/>
</dbReference>
<dbReference type="GO" id="GO:0043916">
    <property type="term" value="F:DNA-7-methylguanine glycosylase activity"/>
    <property type="evidence" value="ECO:0007669"/>
    <property type="project" value="TreeGrafter"/>
</dbReference>
<keyword evidence="8" id="KW-1185">Reference proteome</keyword>
<dbReference type="Gene3D" id="1.10.340.30">
    <property type="entry name" value="Hypothetical protein, domain 2"/>
    <property type="match status" value="1"/>
</dbReference>
<dbReference type="EC" id="3.2.2.21" evidence="3"/>
<evidence type="ECO:0000313" key="8">
    <source>
        <dbReference type="Proteomes" id="UP000050509"/>
    </source>
</evidence>
<dbReference type="CDD" id="cd00056">
    <property type="entry name" value="ENDO3c"/>
    <property type="match status" value="1"/>
</dbReference>
<evidence type="ECO:0000256" key="4">
    <source>
        <dbReference type="ARBA" id="ARBA00022763"/>
    </source>
</evidence>
<feature type="non-terminal residue" evidence="7">
    <location>
        <position position="1"/>
    </location>
</feature>
<comment type="caution">
    <text evidence="7">The sequence shown here is derived from an EMBL/GenBank/DDBJ whole genome shotgun (WGS) entry which is preliminary data.</text>
</comment>
<dbReference type="GO" id="GO:0032993">
    <property type="term" value="C:protein-DNA complex"/>
    <property type="evidence" value="ECO:0007669"/>
    <property type="project" value="TreeGrafter"/>
</dbReference>
<dbReference type="GO" id="GO:0006307">
    <property type="term" value="P:DNA alkylation repair"/>
    <property type="evidence" value="ECO:0007669"/>
    <property type="project" value="TreeGrafter"/>
</dbReference>
<dbReference type="Gene3D" id="1.10.1670.40">
    <property type="match status" value="1"/>
</dbReference>
<sequence>YGLAARERDRPPLYALMGAIVGQQISVKAAAAIMGRLVALLPAGQQVNAEALAGVPFEQLRAAGLSTAKANYMHDLASKIASGTVDLEELPNLDDEAVIAQLCQVKGIGRWTAEMFLIFSLGRLDVWAVDDLGLRAGIQRAYGMAELPKAAAIRAMAEPWRPYRTIATFYFWQHLHATPLQSAP</sequence>
<protein>
    <recommendedName>
        <fullName evidence="3">DNA-3-methyladenine glycosylase II</fullName>
        <ecNumber evidence="3">3.2.2.21</ecNumber>
    </recommendedName>
</protein>
<dbReference type="PANTHER" id="PTHR43003">
    <property type="entry name" value="DNA-3-METHYLADENINE GLYCOSYLASE"/>
    <property type="match status" value="1"/>
</dbReference>
<organism evidence="7 8">
    <name type="scientific">Kouleothrix aurantiaca</name>
    <dbReference type="NCBI Taxonomy" id="186479"/>
    <lineage>
        <taxon>Bacteria</taxon>
        <taxon>Bacillati</taxon>
        <taxon>Chloroflexota</taxon>
        <taxon>Chloroflexia</taxon>
        <taxon>Chloroflexales</taxon>
        <taxon>Roseiflexineae</taxon>
        <taxon>Roseiflexaceae</taxon>
        <taxon>Kouleothrix</taxon>
    </lineage>
</organism>
<dbReference type="FunFam" id="1.10.340.30:FF:000004">
    <property type="entry name" value="DNA-3-methyladenine glycosylase II"/>
    <property type="match status" value="1"/>
</dbReference>
<evidence type="ECO:0000313" key="7">
    <source>
        <dbReference type="EMBL" id="KPV47597.1"/>
    </source>
</evidence>